<comment type="caution">
    <text evidence="12">The sequence shown here is derived from an EMBL/GenBank/DDBJ whole genome shotgun (WGS) entry which is preliminary data.</text>
</comment>
<feature type="binding site" evidence="9">
    <location>
        <position position="208"/>
    </location>
    <ligand>
        <name>Zn(2+)</name>
        <dbReference type="ChEBI" id="CHEBI:29105"/>
        <note>catalytic</note>
    </ligand>
</feature>
<dbReference type="InterPro" id="IPR009045">
    <property type="entry name" value="Zn_M74/Hedgehog-like"/>
</dbReference>
<reference evidence="12 13" key="1">
    <citation type="submission" date="2019-03" db="EMBL/GenBank/DDBJ databases">
        <title>Genomic Encyclopedia of Type Strains, Phase IV (KMG-IV): sequencing the most valuable type-strain genomes for metagenomic binning, comparative biology and taxonomic classification.</title>
        <authorList>
            <person name="Goeker M."/>
        </authorList>
    </citation>
    <scope>NUCLEOTIDE SEQUENCE [LARGE SCALE GENOMIC DNA]</scope>
    <source>
        <strain evidence="12 13">DSM 9035</strain>
    </source>
</reference>
<accession>A0A4R3LVJ4</accession>
<feature type="binding site" evidence="9">
    <location>
        <position position="140"/>
    </location>
    <ligand>
        <name>Zn(2+)</name>
        <dbReference type="ChEBI" id="CHEBI:29105"/>
        <note>catalytic</note>
    </ligand>
</feature>
<dbReference type="GO" id="GO:0160237">
    <property type="term" value="F:D-Ala-D-Ala dipeptidase activity"/>
    <property type="evidence" value="ECO:0007669"/>
    <property type="project" value="UniProtKB-EC"/>
</dbReference>
<feature type="signal peptide" evidence="11">
    <location>
        <begin position="1"/>
        <end position="21"/>
    </location>
</feature>
<dbReference type="RefSeq" id="WP_132033853.1">
    <property type="nucleotide sequence ID" value="NZ_SMAI01000012.1"/>
</dbReference>
<proteinExistence type="inferred from homology"/>
<evidence type="ECO:0000313" key="12">
    <source>
        <dbReference type="EMBL" id="TCT02705.1"/>
    </source>
</evidence>
<evidence type="ECO:0000256" key="2">
    <source>
        <dbReference type="ARBA" id="ARBA00022670"/>
    </source>
</evidence>
<dbReference type="PANTHER" id="PTHR43126">
    <property type="entry name" value="D-ALANYL-D-ALANINE DIPEPTIDASE"/>
    <property type="match status" value="1"/>
</dbReference>
<dbReference type="CDD" id="cd14817">
    <property type="entry name" value="D-Ala-D-Ala_dipeptidase_VanX"/>
    <property type="match status" value="1"/>
</dbReference>
<organism evidence="12 13">
    <name type="scientific">Aquabacter spiritensis</name>
    <dbReference type="NCBI Taxonomy" id="933073"/>
    <lineage>
        <taxon>Bacteria</taxon>
        <taxon>Pseudomonadati</taxon>
        <taxon>Pseudomonadota</taxon>
        <taxon>Alphaproteobacteria</taxon>
        <taxon>Hyphomicrobiales</taxon>
        <taxon>Xanthobacteraceae</taxon>
        <taxon>Aquabacter</taxon>
    </lineage>
</organism>
<evidence type="ECO:0000256" key="4">
    <source>
        <dbReference type="ARBA" id="ARBA00022801"/>
    </source>
</evidence>
<keyword evidence="7 9" id="KW-0482">Metalloprotease</keyword>
<protein>
    <recommendedName>
        <fullName evidence="9 10">D-alanyl-D-alanine dipeptidase</fullName>
        <shortName evidence="9 10">D-Ala-D-Ala dipeptidase</shortName>
        <ecNumber evidence="9 10">3.4.13.22</ecNumber>
    </recommendedName>
</protein>
<dbReference type="EC" id="3.4.13.22" evidence="9 10"/>
<feature type="site" description="Transition state stabilizer" evidence="9">
    <location>
        <position position="95"/>
    </location>
</feature>
<keyword evidence="5 9" id="KW-0862">Zinc</keyword>
<keyword evidence="6 9" id="KW-0224">Dipeptidase</keyword>
<keyword evidence="13" id="KW-1185">Reference proteome</keyword>
<keyword evidence="3 9" id="KW-0479">Metal-binding</keyword>
<dbReference type="Gene3D" id="3.30.1380.10">
    <property type="match status" value="1"/>
</dbReference>
<name>A0A4R3LVJ4_9HYPH</name>
<gene>
    <name evidence="9" type="primary">ddpX</name>
    <name evidence="12" type="ORF">EDC64_112144</name>
</gene>
<comment type="function">
    <text evidence="9 10">Catalyzes hydrolysis of the D-alanyl-D-alanine dipeptide.</text>
</comment>
<dbReference type="InterPro" id="IPR000755">
    <property type="entry name" value="A_A_dipeptidase"/>
</dbReference>
<dbReference type="GO" id="GO:0006508">
    <property type="term" value="P:proteolysis"/>
    <property type="evidence" value="ECO:0007669"/>
    <property type="project" value="UniProtKB-KW"/>
</dbReference>
<comment type="similarity">
    <text evidence="9 10">Belongs to the peptidase M15D family.</text>
</comment>
<evidence type="ECO:0000256" key="5">
    <source>
        <dbReference type="ARBA" id="ARBA00022833"/>
    </source>
</evidence>
<dbReference type="GO" id="GO:0008237">
    <property type="term" value="F:metallopeptidase activity"/>
    <property type="evidence" value="ECO:0007669"/>
    <property type="project" value="UniProtKB-KW"/>
</dbReference>
<dbReference type="GO" id="GO:0071555">
    <property type="term" value="P:cell wall organization"/>
    <property type="evidence" value="ECO:0007669"/>
    <property type="project" value="UniProtKB-KW"/>
</dbReference>
<evidence type="ECO:0000256" key="10">
    <source>
        <dbReference type="PIRNR" id="PIRNR026671"/>
    </source>
</evidence>
<keyword evidence="2 9" id="KW-0645">Protease</keyword>
<dbReference type="EMBL" id="SMAI01000012">
    <property type="protein sequence ID" value="TCT02705.1"/>
    <property type="molecule type" value="Genomic_DNA"/>
</dbReference>
<keyword evidence="11" id="KW-0732">Signal</keyword>
<feature type="active site" description="Proton donor/acceptor" evidence="9">
    <location>
        <position position="205"/>
    </location>
</feature>
<evidence type="ECO:0000313" key="13">
    <source>
        <dbReference type="Proteomes" id="UP000294664"/>
    </source>
</evidence>
<dbReference type="PANTHER" id="PTHR43126:SF1">
    <property type="entry name" value="D-ALANYL-D-ALANINE DIPEPTIDASE"/>
    <property type="match status" value="1"/>
</dbReference>
<sequence>MDVRTAGVALALGLAPLPAAANSALPAGFVDVAQIVPSAQFDVRYYGTDNFVGARVEGYDAPRCFLTEAAARALAKVAADAGQQNLRLRIFDCYRPARAVAHFGRWAADLSDQRTKPAYYPDVDKGDLFKEGYIAARSGHSRGSTLDLTLIDASTGSDLDMGTPFDLFGMRSWPDSPDVTAAQRTNRDRLAALMMRNGFKPFDKEWWHFTLRDEPFPDTYFDFPIR</sequence>
<dbReference type="AlphaFoldDB" id="A0A4R3LVJ4"/>
<dbReference type="SUPFAM" id="SSF55166">
    <property type="entry name" value="Hedgehog/DD-peptidase"/>
    <property type="match status" value="1"/>
</dbReference>
<evidence type="ECO:0000256" key="9">
    <source>
        <dbReference type="HAMAP-Rule" id="MF_01924"/>
    </source>
</evidence>
<dbReference type="Proteomes" id="UP000294664">
    <property type="component" value="Unassembled WGS sequence"/>
</dbReference>
<dbReference type="Pfam" id="PF01427">
    <property type="entry name" value="Peptidase_M15"/>
    <property type="match status" value="1"/>
</dbReference>
<dbReference type="PIRSF" id="PIRSF026671">
    <property type="entry name" value="AA_dipeptidase"/>
    <property type="match status" value="1"/>
</dbReference>
<evidence type="ECO:0000256" key="3">
    <source>
        <dbReference type="ARBA" id="ARBA00022723"/>
    </source>
</evidence>
<evidence type="ECO:0000256" key="6">
    <source>
        <dbReference type="ARBA" id="ARBA00022997"/>
    </source>
</evidence>
<evidence type="ECO:0000256" key="11">
    <source>
        <dbReference type="SAM" id="SignalP"/>
    </source>
</evidence>
<feature type="binding site" evidence="9">
    <location>
        <position position="147"/>
    </location>
    <ligand>
        <name>Zn(2+)</name>
        <dbReference type="ChEBI" id="CHEBI:29105"/>
        <note>catalytic</note>
    </ligand>
</feature>
<dbReference type="OrthoDB" id="9801430at2"/>
<comment type="cofactor">
    <cofactor evidence="9">
        <name>Zn(2+)</name>
        <dbReference type="ChEBI" id="CHEBI:29105"/>
    </cofactor>
    <text evidence="9">Binds 1 zinc ion per subunit.</text>
</comment>
<keyword evidence="4 9" id="KW-0378">Hydrolase</keyword>
<dbReference type="HAMAP" id="MF_01924">
    <property type="entry name" value="A_A_dipeptidase"/>
    <property type="match status" value="1"/>
</dbReference>
<evidence type="ECO:0000256" key="8">
    <source>
        <dbReference type="ARBA" id="ARBA00023316"/>
    </source>
</evidence>
<dbReference type="GO" id="GO:0008270">
    <property type="term" value="F:zinc ion binding"/>
    <property type="evidence" value="ECO:0007669"/>
    <property type="project" value="UniProtKB-UniRule"/>
</dbReference>
<keyword evidence="8 10" id="KW-0961">Cell wall biogenesis/degradation</keyword>
<comment type="catalytic activity">
    <reaction evidence="1 9 10">
        <text>D-alanyl-D-alanine + H2O = 2 D-alanine</text>
        <dbReference type="Rhea" id="RHEA:20661"/>
        <dbReference type="ChEBI" id="CHEBI:15377"/>
        <dbReference type="ChEBI" id="CHEBI:57416"/>
        <dbReference type="ChEBI" id="CHEBI:57822"/>
        <dbReference type="EC" id="3.4.13.22"/>
    </reaction>
</comment>
<evidence type="ECO:0000256" key="1">
    <source>
        <dbReference type="ARBA" id="ARBA00001362"/>
    </source>
</evidence>
<evidence type="ECO:0000256" key="7">
    <source>
        <dbReference type="ARBA" id="ARBA00023049"/>
    </source>
</evidence>
<feature type="chain" id="PRO_5020599987" description="D-alanyl-D-alanine dipeptidase" evidence="11">
    <location>
        <begin position="22"/>
        <end position="226"/>
    </location>
</feature>